<keyword evidence="3" id="KW-1185">Reference proteome</keyword>
<comment type="caution">
    <text evidence="2">The sequence shown here is derived from an EMBL/GenBank/DDBJ whole genome shotgun (WGS) entry which is preliminary data.</text>
</comment>
<reference evidence="2 3" key="1">
    <citation type="submission" date="2020-02" db="EMBL/GenBank/DDBJ databases">
        <title>Draft genome sequence of Haematococcus lacustris strain NIES-144.</title>
        <authorList>
            <person name="Morimoto D."/>
            <person name="Nakagawa S."/>
            <person name="Yoshida T."/>
            <person name="Sawayama S."/>
        </authorList>
    </citation>
    <scope>NUCLEOTIDE SEQUENCE [LARGE SCALE GENOMIC DNA]</scope>
    <source>
        <strain evidence="2 3">NIES-144</strain>
    </source>
</reference>
<dbReference type="AlphaFoldDB" id="A0A699ZZI7"/>
<dbReference type="Proteomes" id="UP000485058">
    <property type="component" value="Unassembled WGS sequence"/>
</dbReference>
<accession>A0A699ZZI7</accession>
<evidence type="ECO:0000313" key="2">
    <source>
        <dbReference type="EMBL" id="GFH21602.1"/>
    </source>
</evidence>
<proteinExistence type="predicted"/>
<feature type="non-terminal residue" evidence="2">
    <location>
        <position position="1"/>
    </location>
</feature>
<gene>
    <name evidence="2" type="ORF">HaLaN_18943</name>
</gene>
<evidence type="ECO:0000313" key="3">
    <source>
        <dbReference type="Proteomes" id="UP000485058"/>
    </source>
</evidence>
<feature type="compositionally biased region" description="Basic residues" evidence="1">
    <location>
        <begin position="24"/>
        <end position="39"/>
    </location>
</feature>
<sequence>EADPEAALLAEMAAVRDAMEARQRREKKKSREAKRKARVRAAQLGLGQGALEDNGPEGLFSLASALKASDSAALNKAHLS</sequence>
<protein>
    <submittedName>
        <fullName evidence="2">2'-O-ribose RNA methyltransferase SPB1 homolog</fullName>
    </submittedName>
</protein>
<name>A0A699ZZI7_HAELA</name>
<organism evidence="2 3">
    <name type="scientific">Haematococcus lacustris</name>
    <name type="common">Green alga</name>
    <name type="synonym">Haematococcus pluvialis</name>
    <dbReference type="NCBI Taxonomy" id="44745"/>
    <lineage>
        <taxon>Eukaryota</taxon>
        <taxon>Viridiplantae</taxon>
        <taxon>Chlorophyta</taxon>
        <taxon>core chlorophytes</taxon>
        <taxon>Chlorophyceae</taxon>
        <taxon>CS clade</taxon>
        <taxon>Chlamydomonadales</taxon>
        <taxon>Haematococcaceae</taxon>
        <taxon>Haematococcus</taxon>
    </lineage>
</organism>
<keyword evidence="2" id="KW-0489">Methyltransferase</keyword>
<feature type="region of interest" description="Disordered" evidence="1">
    <location>
        <begin position="18"/>
        <end position="39"/>
    </location>
</feature>
<dbReference type="GO" id="GO:0008168">
    <property type="term" value="F:methyltransferase activity"/>
    <property type="evidence" value="ECO:0007669"/>
    <property type="project" value="UniProtKB-KW"/>
</dbReference>
<evidence type="ECO:0000256" key="1">
    <source>
        <dbReference type="SAM" id="MobiDB-lite"/>
    </source>
</evidence>
<keyword evidence="2" id="KW-0808">Transferase</keyword>
<dbReference type="GO" id="GO:0032259">
    <property type="term" value="P:methylation"/>
    <property type="evidence" value="ECO:0007669"/>
    <property type="project" value="UniProtKB-KW"/>
</dbReference>
<dbReference type="EMBL" id="BLLF01001862">
    <property type="protein sequence ID" value="GFH21602.1"/>
    <property type="molecule type" value="Genomic_DNA"/>
</dbReference>